<dbReference type="InterPro" id="IPR013740">
    <property type="entry name" value="Redoxin"/>
</dbReference>
<sequence length="259" mass="29093">MKKLIFMLLLGWTVSLSAQSVADKARQDQAVRSLEVRYAASTPSALRNDRTFVADMRAIIARADACALYVADKYATFAYVVGLKECIEKALAAMPAALKKTEEGLRVQSLCYSMRKMDVGDRVPDFTLLTPEGKEVNFYSFLKGKKCVILDFWASWCGWCRKESPNVRKVFDTYKAKGVDVISVSFDTDRDKWVKAIAEDNTPWTQVSDLKGTDKGYVYKWYGLQGIPAIFLIDAQGRIIAQGMCGAAIEENVKKYLNR</sequence>
<name>A0A412X3B0_9BACT</name>
<evidence type="ECO:0000313" key="8">
    <source>
        <dbReference type="Proteomes" id="UP000283589"/>
    </source>
</evidence>
<protein>
    <submittedName>
        <fullName evidence="7">TlpA family protein disulfide reductase</fullName>
    </submittedName>
</protein>
<dbReference type="Gene3D" id="3.40.30.10">
    <property type="entry name" value="Glutaredoxin"/>
    <property type="match status" value="1"/>
</dbReference>
<dbReference type="Pfam" id="PF08534">
    <property type="entry name" value="Redoxin"/>
    <property type="match status" value="1"/>
</dbReference>
<keyword evidence="2" id="KW-0201">Cytochrome c-type biogenesis</keyword>
<evidence type="ECO:0000313" key="7">
    <source>
        <dbReference type="EMBL" id="RGV35136.1"/>
    </source>
</evidence>
<dbReference type="PROSITE" id="PS00194">
    <property type="entry name" value="THIOREDOXIN_1"/>
    <property type="match status" value="1"/>
</dbReference>
<dbReference type="CDD" id="cd02966">
    <property type="entry name" value="TlpA_like_family"/>
    <property type="match status" value="1"/>
</dbReference>
<comment type="subcellular location">
    <subcellularLocation>
        <location evidence="1">Cell envelope</location>
    </subcellularLocation>
</comment>
<evidence type="ECO:0000256" key="4">
    <source>
        <dbReference type="ARBA" id="ARBA00023284"/>
    </source>
</evidence>
<keyword evidence="4" id="KW-0676">Redox-active center</keyword>
<dbReference type="PROSITE" id="PS51352">
    <property type="entry name" value="THIOREDOXIN_2"/>
    <property type="match status" value="1"/>
</dbReference>
<keyword evidence="3" id="KW-1015">Disulfide bond</keyword>
<comment type="caution">
    <text evidence="7">The sequence shown here is derived from an EMBL/GenBank/DDBJ whole genome shotgun (WGS) entry which is preliminary data.</text>
</comment>
<reference evidence="7 8" key="1">
    <citation type="submission" date="2018-08" db="EMBL/GenBank/DDBJ databases">
        <title>A genome reference for cultivated species of the human gut microbiota.</title>
        <authorList>
            <person name="Zou Y."/>
            <person name="Xue W."/>
            <person name="Luo G."/>
        </authorList>
    </citation>
    <scope>NUCLEOTIDE SEQUENCE [LARGE SCALE GENOMIC DNA]</scope>
    <source>
        <strain evidence="7 8">AF14-49</strain>
    </source>
</reference>
<dbReference type="GO" id="GO:0017004">
    <property type="term" value="P:cytochrome complex assembly"/>
    <property type="evidence" value="ECO:0007669"/>
    <property type="project" value="UniProtKB-KW"/>
</dbReference>
<dbReference type="PANTHER" id="PTHR42852">
    <property type="entry name" value="THIOL:DISULFIDE INTERCHANGE PROTEIN DSBE"/>
    <property type="match status" value="1"/>
</dbReference>
<evidence type="ECO:0000256" key="5">
    <source>
        <dbReference type="SAM" id="SignalP"/>
    </source>
</evidence>
<dbReference type="RefSeq" id="WP_118259352.1">
    <property type="nucleotide sequence ID" value="NZ_CALBWO010000034.1"/>
</dbReference>
<feature type="chain" id="PRO_5019058069" evidence="5">
    <location>
        <begin position="19"/>
        <end position="259"/>
    </location>
</feature>
<keyword evidence="5" id="KW-0732">Signal</keyword>
<dbReference type="AlphaFoldDB" id="A0A412X3B0"/>
<evidence type="ECO:0000256" key="3">
    <source>
        <dbReference type="ARBA" id="ARBA00023157"/>
    </source>
</evidence>
<dbReference type="InterPro" id="IPR050553">
    <property type="entry name" value="Thioredoxin_ResA/DsbE_sf"/>
</dbReference>
<feature type="domain" description="Thioredoxin" evidence="6">
    <location>
        <begin position="117"/>
        <end position="259"/>
    </location>
</feature>
<evidence type="ECO:0000256" key="2">
    <source>
        <dbReference type="ARBA" id="ARBA00022748"/>
    </source>
</evidence>
<proteinExistence type="predicted"/>
<dbReference type="EMBL" id="QRZA01000005">
    <property type="protein sequence ID" value="RGV35136.1"/>
    <property type="molecule type" value="Genomic_DNA"/>
</dbReference>
<organism evidence="7 8">
    <name type="scientific">Butyricimonas virosa</name>
    <dbReference type="NCBI Taxonomy" id="544645"/>
    <lineage>
        <taxon>Bacteria</taxon>
        <taxon>Pseudomonadati</taxon>
        <taxon>Bacteroidota</taxon>
        <taxon>Bacteroidia</taxon>
        <taxon>Bacteroidales</taxon>
        <taxon>Odoribacteraceae</taxon>
        <taxon>Butyricimonas</taxon>
    </lineage>
</organism>
<evidence type="ECO:0000259" key="6">
    <source>
        <dbReference type="PROSITE" id="PS51352"/>
    </source>
</evidence>
<dbReference type="InterPro" id="IPR013766">
    <property type="entry name" value="Thioredoxin_domain"/>
</dbReference>
<gene>
    <name evidence="7" type="ORF">DWW18_06070</name>
</gene>
<dbReference type="Proteomes" id="UP000283589">
    <property type="component" value="Unassembled WGS sequence"/>
</dbReference>
<accession>A0A412X3B0</accession>
<dbReference type="SUPFAM" id="SSF52833">
    <property type="entry name" value="Thioredoxin-like"/>
    <property type="match status" value="1"/>
</dbReference>
<dbReference type="GO" id="GO:0030313">
    <property type="term" value="C:cell envelope"/>
    <property type="evidence" value="ECO:0007669"/>
    <property type="project" value="UniProtKB-SubCell"/>
</dbReference>
<dbReference type="GO" id="GO:0016491">
    <property type="term" value="F:oxidoreductase activity"/>
    <property type="evidence" value="ECO:0007669"/>
    <property type="project" value="InterPro"/>
</dbReference>
<dbReference type="InterPro" id="IPR017937">
    <property type="entry name" value="Thioredoxin_CS"/>
</dbReference>
<dbReference type="InterPro" id="IPR036249">
    <property type="entry name" value="Thioredoxin-like_sf"/>
</dbReference>
<feature type="signal peptide" evidence="5">
    <location>
        <begin position="1"/>
        <end position="18"/>
    </location>
</feature>
<dbReference type="PANTHER" id="PTHR42852:SF6">
    <property type="entry name" value="THIOL:DISULFIDE INTERCHANGE PROTEIN DSBE"/>
    <property type="match status" value="1"/>
</dbReference>
<evidence type="ECO:0000256" key="1">
    <source>
        <dbReference type="ARBA" id="ARBA00004196"/>
    </source>
</evidence>